<dbReference type="OrthoDB" id="9772788at2"/>
<dbReference type="GO" id="GO:0019171">
    <property type="term" value="F:(3R)-hydroxyacyl-[acyl-carrier-protein] dehydratase activity"/>
    <property type="evidence" value="ECO:0007669"/>
    <property type="project" value="UniProtKB-EC"/>
</dbReference>
<dbReference type="NCBIfam" id="TIGR01750">
    <property type="entry name" value="fabZ"/>
    <property type="match status" value="1"/>
</dbReference>
<dbReference type="PANTHER" id="PTHR30272">
    <property type="entry name" value="3-HYDROXYACYL-[ACYL-CARRIER-PROTEIN] DEHYDRATASE"/>
    <property type="match status" value="1"/>
</dbReference>
<dbReference type="HAMAP" id="MF_00406">
    <property type="entry name" value="FabZ"/>
    <property type="match status" value="1"/>
</dbReference>
<dbReference type="InParanoid" id="A0A3M0CGW3"/>
<dbReference type="AlphaFoldDB" id="A0A3M0CGW3"/>
<dbReference type="SUPFAM" id="SSF54637">
    <property type="entry name" value="Thioesterase/thiol ester dehydrase-isomerase"/>
    <property type="match status" value="1"/>
</dbReference>
<evidence type="ECO:0000256" key="4">
    <source>
        <dbReference type="ARBA" id="ARBA00022516"/>
    </source>
</evidence>
<evidence type="ECO:0000256" key="6">
    <source>
        <dbReference type="ARBA" id="ARBA00023098"/>
    </source>
</evidence>
<keyword evidence="7 9" id="KW-0456">Lyase</keyword>
<dbReference type="GO" id="GO:0016020">
    <property type="term" value="C:membrane"/>
    <property type="evidence" value="ECO:0007669"/>
    <property type="project" value="GOC"/>
</dbReference>
<dbReference type="FunCoup" id="A0A3M0CGW3">
    <property type="interactions" value="441"/>
</dbReference>
<evidence type="ECO:0000256" key="3">
    <source>
        <dbReference type="ARBA" id="ARBA00022490"/>
    </source>
</evidence>
<comment type="function">
    <text evidence="8 9">Involved in unsaturated fatty acids biosynthesis. Catalyzes the dehydration of short chain beta-hydroxyacyl-ACPs and long chain saturated and unsaturated beta-hydroxyacyl-ACPs.</text>
</comment>
<comment type="caution">
    <text evidence="10">The sequence shown here is derived from an EMBL/GenBank/DDBJ whole genome shotgun (WGS) entry which is preliminary data.</text>
</comment>
<evidence type="ECO:0000256" key="8">
    <source>
        <dbReference type="ARBA" id="ARBA00025049"/>
    </source>
</evidence>
<keyword evidence="11" id="KW-1185">Reference proteome</keyword>
<dbReference type="Gene3D" id="3.10.129.10">
    <property type="entry name" value="Hotdog Thioesterase"/>
    <property type="match status" value="1"/>
</dbReference>
<evidence type="ECO:0000256" key="7">
    <source>
        <dbReference type="ARBA" id="ARBA00023239"/>
    </source>
</evidence>
<dbReference type="Pfam" id="PF07977">
    <property type="entry name" value="FabA"/>
    <property type="match status" value="1"/>
</dbReference>
<proteinExistence type="inferred from homology"/>
<protein>
    <recommendedName>
        <fullName evidence="9">3-hydroxyacyl-[acyl-carrier-protein] dehydratase FabZ</fullName>
        <ecNumber evidence="9">4.2.1.59</ecNumber>
    </recommendedName>
    <alternativeName>
        <fullName evidence="9">(3R)-hydroxymyristoyl-[acyl-carrier-protein] dehydratase</fullName>
        <shortName evidence="9">(3R)-hydroxymyristoyl-ACP dehydrase</shortName>
    </alternativeName>
    <alternativeName>
        <fullName evidence="9">Beta-hydroxyacyl-ACP dehydratase</fullName>
    </alternativeName>
</protein>
<dbReference type="InterPro" id="IPR029069">
    <property type="entry name" value="HotDog_dom_sf"/>
</dbReference>
<dbReference type="PANTHER" id="PTHR30272:SF1">
    <property type="entry name" value="3-HYDROXYACYL-[ACYL-CARRIER-PROTEIN] DEHYDRATASE"/>
    <property type="match status" value="1"/>
</dbReference>
<dbReference type="FunFam" id="3.10.129.10:FF:000001">
    <property type="entry name" value="3-hydroxyacyl-[acyl-carrier-protein] dehydratase FabZ"/>
    <property type="match status" value="1"/>
</dbReference>
<feature type="active site" evidence="9">
    <location>
        <position position="50"/>
    </location>
</feature>
<keyword evidence="4 9" id="KW-0444">Lipid biosynthesis</keyword>
<dbReference type="EMBL" id="REFR01000010">
    <property type="protein sequence ID" value="RMB08808.1"/>
    <property type="molecule type" value="Genomic_DNA"/>
</dbReference>
<dbReference type="InterPro" id="IPR013114">
    <property type="entry name" value="FabA_FabZ"/>
</dbReference>
<keyword evidence="6 9" id="KW-0443">Lipid metabolism</keyword>
<evidence type="ECO:0000256" key="2">
    <source>
        <dbReference type="ARBA" id="ARBA00009174"/>
    </source>
</evidence>
<name>A0A3M0CGW3_9PROT</name>
<dbReference type="NCBIfam" id="NF000582">
    <property type="entry name" value="PRK00006.1"/>
    <property type="match status" value="1"/>
</dbReference>
<keyword evidence="5 9" id="KW-0441">Lipid A biosynthesis</keyword>
<evidence type="ECO:0000313" key="10">
    <source>
        <dbReference type="EMBL" id="RMB08808.1"/>
    </source>
</evidence>
<dbReference type="GO" id="GO:0006633">
    <property type="term" value="P:fatty acid biosynthetic process"/>
    <property type="evidence" value="ECO:0007669"/>
    <property type="project" value="UniProtKB-UniRule"/>
</dbReference>
<dbReference type="InterPro" id="IPR010084">
    <property type="entry name" value="FabZ"/>
</dbReference>
<comment type="catalytic activity">
    <reaction evidence="9">
        <text>a (3R)-hydroxyacyl-[ACP] = a (2E)-enoyl-[ACP] + H2O</text>
        <dbReference type="Rhea" id="RHEA:13097"/>
        <dbReference type="Rhea" id="RHEA-COMP:9925"/>
        <dbReference type="Rhea" id="RHEA-COMP:9945"/>
        <dbReference type="ChEBI" id="CHEBI:15377"/>
        <dbReference type="ChEBI" id="CHEBI:78784"/>
        <dbReference type="ChEBI" id="CHEBI:78827"/>
        <dbReference type="EC" id="4.2.1.59"/>
    </reaction>
</comment>
<organism evidence="10 11">
    <name type="scientific">Eilatimonas milleporae</name>
    <dbReference type="NCBI Taxonomy" id="911205"/>
    <lineage>
        <taxon>Bacteria</taxon>
        <taxon>Pseudomonadati</taxon>
        <taxon>Pseudomonadota</taxon>
        <taxon>Alphaproteobacteria</taxon>
        <taxon>Kordiimonadales</taxon>
        <taxon>Kordiimonadaceae</taxon>
        <taxon>Eilatimonas</taxon>
    </lineage>
</organism>
<keyword evidence="3 9" id="KW-0963">Cytoplasm</keyword>
<comment type="subcellular location">
    <subcellularLocation>
        <location evidence="1 9">Cytoplasm</location>
    </subcellularLocation>
</comment>
<dbReference type="GO" id="GO:0009245">
    <property type="term" value="P:lipid A biosynthetic process"/>
    <property type="evidence" value="ECO:0007669"/>
    <property type="project" value="UniProtKB-UniRule"/>
</dbReference>
<comment type="similarity">
    <text evidence="2 9">Belongs to the thioester dehydratase family. FabZ subfamily.</text>
</comment>
<dbReference type="Proteomes" id="UP000271227">
    <property type="component" value="Unassembled WGS sequence"/>
</dbReference>
<reference evidence="10 11" key="1">
    <citation type="submission" date="2018-10" db="EMBL/GenBank/DDBJ databases">
        <title>Genomic Encyclopedia of Archaeal and Bacterial Type Strains, Phase II (KMG-II): from individual species to whole genera.</title>
        <authorList>
            <person name="Goeker M."/>
        </authorList>
    </citation>
    <scope>NUCLEOTIDE SEQUENCE [LARGE SCALE GENOMIC DNA]</scope>
    <source>
        <strain evidence="10 11">DSM 25217</strain>
    </source>
</reference>
<sequence length="146" mass="16208">MTAFNIKDIMRLIPHRYPFLLVDKVVDVDPGERATGIKNVTMNEPFFQGHFPQEPVMPGVLILEAMAQTAAVLALDYLGEGSHGKVVYFMGIDGAKFRKPVVPGDTLHMHLTKERSRGTVWRFSAEAFVDDAKVCEAQLMAMLSDG</sequence>
<accession>A0A3M0CGW3</accession>
<evidence type="ECO:0000313" key="11">
    <source>
        <dbReference type="Proteomes" id="UP000271227"/>
    </source>
</evidence>
<evidence type="ECO:0000256" key="1">
    <source>
        <dbReference type="ARBA" id="ARBA00004496"/>
    </source>
</evidence>
<dbReference type="CDD" id="cd01288">
    <property type="entry name" value="FabZ"/>
    <property type="match status" value="1"/>
</dbReference>
<gene>
    <name evidence="9" type="primary">fabZ</name>
    <name evidence="10" type="ORF">BXY39_1449</name>
</gene>
<dbReference type="GO" id="GO:0005737">
    <property type="term" value="C:cytoplasm"/>
    <property type="evidence" value="ECO:0007669"/>
    <property type="project" value="UniProtKB-SubCell"/>
</dbReference>
<dbReference type="RefSeq" id="WP_121938140.1">
    <property type="nucleotide sequence ID" value="NZ_REFR01000010.1"/>
</dbReference>
<dbReference type="EC" id="4.2.1.59" evidence="9"/>
<evidence type="ECO:0000256" key="9">
    <source>
        <dbReference type="HAMAP-Rule" id="MF_00406"/>
    </source>
</evidence>
<evidence type="ECO:0000256" key="5">
    <source>
        <dbReference type="ARBA" id="ARBA00022556"/>
    </source>
</evidence>